<dbReference type="EMBL" id="CM047903">
    <property type="protein sequence ID" value="KAJ0093839.1"/>
    <property type="molecule type" value="Genomic_DNA"/>
</dbReference>
<proteinExistence type="predicted"/>
<gene>
    <name evidence="1" type="ORF">Patl1_24858</name>
</gene>
<name>A0ACC1B4J3_9ROSI</name>
<organism evidence="1 2">
    <name type="scientific">Pistacia atlantica</name>
    <dbReference type="NCBI Taxonomy" id="434234"/>
    <lineage>
        <taxon>Eukaryota</taxon>
        <taxon>Viridiplantae</taxon>
        <taxon>Streptophyta</taxon>
        <taxon>Embryophyta</taxon>
        <taxon>Tracheophyta</taxon>
        <taxon>Spermatophyta</taxon>
        <taxon>Magnoliopsida</taxon>
        <taxon>eudicotyledons</taxon>
        <taxon>Gunneridae</taxon>
        <taxon>Pentapetalae</taxon>
        <taxon>rosids</taxon>
        <taxon>malvids</taxon>
        <taxon>Sapindales</taxon>
        <taxon>Anacardiaceae</taxon>
        <taxon>Pistacia</taxon>
    </lineage>
</organism>
<dbReference type="Proteomes" id="UP001164250">
    <property type="component" value="Chromosome 7"/>
</dbReference>
<keyword evidence="2" id="KW-1185">Reference proteome</keyword>
<comment type="caution">
    <text evidence="1">The sequence shown here is derived from an EMBL/GenBank/DDBJ whole genome shotgun (WGS) entry which is preliminary data.</text>
</comment>
<protein>
    <submittedName>
        <fullName evidence="1">Uncharacterized protein</fullName>
    </submittedName>
</protein>
<accession>A0ACC1B4J3</accession>
<evidence type="ECO:0000313" key="1">
    <source>
        <dbReference type="EMBL" id="KAJ0093839.1"/>
    </source>
</evidence>
<reference evidence="2" key="1">
    <citation type="journal article" date="2023" name="G3 (Bethesda)">
        <title>Genome assembly and association tests identify interacting loci associated with vigor, precocity, and sex in interspecific pistachio rootstocks.</title>
        <authorList>
            <person name="Palmer W."/>
            <person name="Jacygrad E."/>
            <person name="Sagayaradj S."/>
            <person name="Cavanaugh K."/>
            <person name="Han R."/>
            <person name="Bertier L."/>
            <person name="Beede B."/>
            <person name="Kafkas S."/>
            <person name="Golino D."/>
            <person name="Preece J."/>
            <person name="Michelmore R."/>
        </authorList>
    </citation>
    <scope>NUCLEOTIDE SEQUENCE [LARGE SCALE GENOMIC DNA]</scope>
</reference>
<sequence length="272" mass="31585">MAEDLGDGSTAEMDEYETLMSTTDVELLKTAWRNEKAAPEILQFQALLVKRAREQIQLVEETVEEFEGSGMDPLTVSLYQMDLDRAQFLLRSYLRVRLQKVTANSLLRNICSTSGRMIIYGTGSLNQRKFLLKGVLMIWKNILKRLFCQRLPDNYQSARRQSIISEEDDMVPEPQLDTFVACKSSKNFVSIRLVDSERPLEMERHDVSFVLYKVIEDKIGVEIDLGLKNTPRSCMLQIVLKKFVHCCCWHKTPSEDAFWYQKSLEFIQQNQH</sequence>
<evidence type="ECO:0000313" key="2">
    <source>
        <dbReference type="Proteomes" id="UP001164250"/>
    </source>
</evidence>